<organism evidence="2 3">
    <name type="scientific">Ancylostoma ceylanicum</name>
    <dbReference type="NCBI Taxonomy" id="53326"/>
    <lineage>
        <taxon>Eukaryota</taxon>
        <taxon>Metazoa</taxon>
        <taxon>Ecdysozoa</taxon>
        <taxon>Nematoda</taxon>
        <taxon>Chromadorea</taxon>
        <taxon>Rhabditida</taxon>
        <taxon>Rhabditina</taxon>
        <taxon>Rhabditomorpha</taxon>
        <taxon>Strongyloidea</taxon>
        <taxon>Ancylostomatidae</taxon>
        <taxon>Ancylostomatinae</taxon>
        <taxon>Ancylostoma</taxon>
    </lineage>
</organism>
<keyword evidence="3" id="KW-1185">Reference proteome</keyword>
<name>A0A016UE01_9BILA</name>
<reference evidence="3" key="1">
    <citation type="journal article" date="2015" name="Nat. Genet.">
        <title>The genome and transcriptome of the zoonotic hookworm Ancylostoma ceylanicum identify infection-specific gene families.</title>
        <authorList>
            <person name="Schwarz E.M."/>
            <person name="Hu Y."/>
            <person name="Antoshechkin I."/>
            <person name="Miller M.M."/>
            <person name="Sternberg P.W."/>
            <person name="Aroian R.V."/>
        </authorList>
    </citation>
    <scope>NUCLEOTIDE SEQUENCE</scope>
    <source>
        <strain evidence="3">HY135</strain>
    </source>
</reference>
<proteinExistence type="predicted"/>
<comment type="caution">
    <text evidence="2">The sequence shown here is derived from an EMBL/GenBank/DDBJ whole genome shotgun (WGS) entry which is preliminary data.</text>
</comment>
<evidence type="ECO:0000313" key="3">
    <source>
        <dbReference type="Proteomes" id="UP000024635"/>
    </source>
</evidence>
<protein>
    <submittedName>
        <fullName evidence="2">Uncharacterized protein</fullName>
    </submittedName>
</protein>
<accession>A0A016UE01</accession>
<evidence type="ECO:0000256" key="1">
    <source>
        <dbReference type="SAM" id="MobiDB-lite"/>
    </source>
</evidence>
<dbReference type="AlphaFoldDB" id="A0A016UE01"/>
<evidence type="ECO:0000313" key="2">
    <source>
        <dbReference type="EMBL" id="EYC13146.1"/>
    </source>
</evidence>
<dbReference type="Proteomes" id="UP000024635">
    <property type="component" value="Unassembled WGS sequence"/>
</dbReference>
<feature type="region of interest" description="Disordered" evidence="1">
    <location>
        <begin position="1"/>
        <end position="23"/>
    </location>
</feature>
<gene>
    <name evidence="2" type="primary">Acey_s0045.g1293</name>
    <name evidence="2" type="ORF">Y032_0045g1293</name>
</gene>
<dbReference type="EMBL" id="JARK01001381">
    <property type="protein sequence ID" value="EYC13146.1"/>
    <property type="molecule type" value="Genomic_DNA"/>
</dbReference>
<sequence length="193" mass="21187">MGEPQTLCSSGGGDEGGTRRRGNERSITIAAEAINLIGIVATNRSQRSDVISMVVTMVSEFAGANLRAKTCITVDLIDRTGQDVFTRRRCWDLADLSKEEFQLREYFLSTPISASAGAVSPLSATLRSPQIQTFVVLCGSLDVEGATGHLREELPTSYRKQRTNTMWTSKKHSRQYSSCLLLSSRTVLILPEI</sequence>